<dbReference type="AlphaFoldDB" id="A0A5C6FPG2"/>
<dbReference type="EMBL" id="SJPZ01000002">
    <property type="protein sequence ID" value="TWU63122.1"/>
    <property type="molecule type" value="Genomic_DNA"/>
</dbReference>
<proteinExistence type="predicted"/>
<evidence type="ECO:0000313" key="2">
    <source>
        <dbReference type="EMBL" id="TWU63122.1"/>
    </source>
</evidence>
<reference evidence="2 3" key="1">
    <citation type="submission" date="2019-02" db="EMBL/GenBank/DDBJ databases">
        <title>Deep-cultivation of Planctomycetes and their phenomic and genomic characterization uncovers novel biology.</title>
        <authorList>
            <person name="Wiegand S."/>
            <person name="Jogler M."/>
            <person name="Boedeker C."/>
            <person name="Pinto D."/>
            <person name="Vollmers J."/>
            <person name="Rivas-Marin E."/>
            <person name="Kohn T."/>
            <person name="Peeters S.H."/>
            <person name="Heuer A."/>
            <person name="Rast P."/>
            <person name="Oberbeckmann S."/>
            <person name="Bunk B."/>
            <person name="Jeske O."/>
            <person name="Meyerdierks A."/>
            <person name="Storesund J.E."/>
            <person name="Kallscheuer N."/>
            <person name="Luecker S."/>
            <person name="Lage O.M."/>
            <person name="Pohl T."/>
            <person name="Merkel B.J."/>
            <person name="Hornburger P."/>
            <person name="Mueller R.-W."/>
            <person name="Bruemmer F."/>
            <person name="Labrenz M."/>
            <person name="Spormann A.M."/>
            <person name="Op Den Camp H."/>
            <person name="Overmann J."/>
            <person name="Amann R."/>
            <person name="Jetten M.S.M."/>
            <person name="Mascher T."/>
            <person name="Medema M.H."/>
            <person name="Devos D.P."/>
            <person name="Kaster A.-K."/>
            <person name="Ovreas L."/>
            <person name="Rohde M."/>
            <person name="Galperin M.Y."/>
            <person name="Jogler C."/>
        </authorList>
    </citation>
    <scope>NUCLEOTIDE SEQUENCE [LARGE SCALE GENOMIC DNA]</scope>
    <source>
        <strain evidence="2 3">V7</strain>
    </source>
</reference>
<evidence type="ECO:0000313" key="3">
    <source>
        <dbReference type="Proteomes" id="UP000316476"/>
    </source>
</evidence>
<organism evidence="2 3">
    <name type="scientific">Crateriforma conspicua</name>
    <dbReference type="NCBI Taxonomy" id="2527996"/>
    <lineage>
        <taxon>Bacteria</taxon>
        <taxon>Pseudomonadati</taxon>
        <taxon>Planctomycetota</taxon>
        <taxon>Planctomycetia</taxon>
        <taxon>Planctomycetales</taxon>
        <taxon>Planctomycetaceae</taxon>
        <taxon>Crateriforma</taxon>
    </lineage>
</organism>
<dbReference type="Proteomes" id="UP000316476">
    <property type="component" value="Unassembled WGS sequence"/>
</dbReference>
<name>A0A5C6FPG2_9PLAN</name>
<protein>
    <submittedName>
        <fullName evidence="2">Uncharacterized protein</fullName>
    </submittedName>
</protein>
<accession>A0A5C6FPG2</accession>
<comment type="caution">
    <text evidence="2">The sequence shown here is derived from an EMBL/GenBank/DDBJ whole genome shotgun (WGS) entry which is preliminary data.</text>
</comment>
<evidence type="ECO:0000256" key="1">
    <source>
        <dbReference type="SAM" id="MobiDB-lite"/>
    </source>
</evidence>
<feature type="region of interest" description="Disordered" evidence="1">
    <location>
        <begin position="23"/>
        <end position="43"/>
    </location>
</feature>
<gene>
    <name evidence="2" type="ORF">V7x_48600</name>
</gene>
<sequence>MRGITEAKFFKILLAASLQSADSRMPTPVTGGAPQANELPNVC</sequence>